<protein>
    <submittedName>
        <fullName evidence="1">Uncharacterized protein</fullName>
    </submittedName>
</protein>
<accession>A0A499USR9</accession>
<dbReference type="EMBL" id="AP019620">
    <property type="protein sequence ID" value="BBJ45033.1"/>
    <property type="molecule type" value="Genomic_DNA"/>
</dbReference>
<organism evidence="1 2">
    <name type="scientific">Streptomyces antimycoticus</name>
    <dbReference type="NCBI Taxonomy" id="68175"/>
    <lineage>
        <taxon>Bacteria</taxon>
        <taxon>Bacillati</taxon>
        <taxon>Actinomycetota</taxon>
        <taxon>Actinomycetes</taxon>
        <taxon>Kitasatosporales</taxon>
        <taxon>Streptomycetaceae</taxon>
        <taxon>Streptomyces</taxon>
        <taxon>Streptomyces violaceusniger group</taxon>
    </lineage>
</organism>
<dbReference type="Proteomes" id="UP000463951">
    <property type="component" value="Chromosome"/>
</dbReference>
<evidence type="ECO:0000313" key="1">
    <source>
        <dbReference type="EMBL" id="BBJ45033.1"/>
    </source>
</evidence>
<gene>
    <name evidence="1" type="ORF">SSPO_077510</name>
</gene>
<sequence length="44" mass="4682">MTEKELASLEAAIQDAGKGNEEKGVQKWMDAHPGIVDKMAPVAS</sequence>
<reference evidence="1 2" key="1">
    <citation type="journal article" date="2020" name="Int. J. Syst. Evol. Microbiol.">
        <title>Reclassification of Streptomyces castelarensis and Streptomyces sporoclivatus as later heterotypic synonyms of Streptomyces antimycoticus.</title>
        <authorList>
            <person name="Komaki H."/>
            <person name="Tamura T."/>
        </authorList>
    </citation>
    <scope>NUCLEOTIDE SEQUENCE [LARGE SCALE GENOMIC DNA]</scope>
    <source>
        <strain evidence="1 2">NBRC 100767</strain>
    </source>
</reference>
<name>A0A499USR9_9ACTN</name>
<evidence type="ECO:0000313" key="2">
    <source>
        <dbReference type="Proteomes" id="UP000463951"/>
    </source>
</evidence>
<proteinExistence type="predicted"/>
<dbReference type="AlphaFoldDB" id="A0A499USR9"/>